<dbReference type="GO" id="GO:0003700">
    <property type="term" value="F:DNA-binding transcription factor activity"/>
    <property type="evidence" value="ECO:0007669"/>
    <property type="project" value="InterPro"/>
</dbReference>
<dbReference type="InterPro" id="IPR051081">
    <property type="entry name" value="HTH_MetalResp_TranReg"/>
</dbReference>
<proteinExistence type="inferred from homology"/>
<name>C8WT28_ALIAD</name>
<dbReference type="Proteomes" id="UP000001917">
    <property type="component" value="Chromosome"/>
</dbReference>
<dbReference type="InterPro" id="IPR001845">
    <property type="entry name" value="HTH_ArsR_DNA-bd_dom"/>
</dbReference>
<dbReference type="PANTHER" id="PTHR33154">
    <property type="entry name" value="TRANSCRIPTIONAL REGULATOR, ARSR FAMILY"/>
    <property type="match status" value="1"/>
</dbReference>
<keyword evidence="2" id="KW-0805">Transcription regulation</keyword>
<dbReference type="SUPFAM" id="SSF55961">
    <property type="entry name" value="Bet v1-like"/>
    <property type="match status" value="1"/>
</dbReference>
<feature type="domain" description="HTH arsR-type" evidence="5">
    <location>
        <begin position="1"/>
        <end position="89"/>
    </location>
</feature>
<dbReference type="InterPro" id="IPR036388">
    <property type="entry name" value="WH-like_DNA-bd_sf"/>
</dbReference>
<dbReference type="STRING" id="521098.Aaci_2538"/>
<dbReference type="InterPro" id="IPR011991">
    <property type="entry name" value="ArsR-like_HTH"/>
</dbReference>
<sequence>MADVFRAIADAHRRDLIQKMGAAGSELPLHVLMQGMDIGRTAVSKHLAVLKQAGIVSERRRGRETLYRLNAAPLKQVYDWVSFYESFWRAQVLSLQGFLRKEGYAMKTLQLEFHLDAPVEAVWRALTESELLTQWMFFKENTFRPIVGHRFYFKMQGTDGWNGVVEGEVLAVEAPHRLVYTWESLGEKNEIEWKLEETAEGTTRLLLEQRNIQAEQAYQGARMGWEAMVRGLEGVAKALA</sequence>
<dbReference type="CDD" id="cd07814">
    <property type="entry name" value="SRPBCC_CalC_Aha1-like"/>
    <property type="match status" value="1"/>
</dbReference>
<dbReference type="CDD" id="cd00090">
    <property type="entry name" value="HTH_ARSR"/>
    <property type="match status" value="1"/>
</dbReference>
<evidence type="ECO:0000256" key="2">
    <source>
        <dbReference type="ARBA" id="ARBA00023015"/>
    </source>
</evidence>
<dbReference type="InterPro" id="IPR013538">
    <property type="entry name" value="ASHA1/2-like_C"/>
</dbReference>
<evidence type="ECO:0000259" key="5">
    <source>
        <dbReference type="PROSITE" id="PS50987"/>
    </source>
</evidence>
<evidence type="ECO:0000313" key="7">
    <source>
        <dbReference type="Proteomes" id="UP000001917"/>
    </source>
</evidence>
<dbReference type="NCBIfam" id="NF033788">
    <property type="entry name" value="HTH_metalloreg"/>
    <property type="match status" value="1"/>
</dbReference>
<gene>
    <name evidence="6" type="ordered locus">Aaci_2538</name>
</gene>
<dbReference type="InterPro" id="IPR036390">
    <property type="entry name" value="WH_DNA-bd_sf"/>
</dbReference>
<dbReference type="AlphaFoldDB" id="C8WT28"/>
<dbReference type="PRINTS" id="PR00778">
    <property type="entry name" value="HTHARSR"/>
</dbReference>
<evidence type="ECO:0000256" key="1">
    <source>
        <dbReference type="ARBA" id="ARBA00006817"/>
    </source>
</evidence>
<dbReference type="eggNOG" id="COG3832">
    <property type="taxonomic scope" value="Bacteria"/>
</dbReference>
<keyword evidence="3" id="KW-0238">DNA-binding</keyword>
<dbReference type="KEGG" id="aac:Aaci_2538"/>
<dbReference type="EMBL" id="CP001727">
    <property type="protein sequence ID" value="ACV59543.1"/>
    <property type="molecule type" value="Genomic_DNA"/>
</dbReference>
<dbReference type="Pfam" id="PF08327">
    <property type="entry name" value="AHSA1"/>
    <property type="match status" value="1"/>
</dbReference>
<dbReference type="eggNOG" id="COG0640">
    <property type="taxonomic scope" value="Bacteria"/>
</dbReference>
<dbReference type="PROSITE" id="PS50987">
    <property type="entry name" value="HTH_ARSR_2"/>
    <property type="match status" value="1"/>
</dbReference>
<dbReference type="PANTHER" id="PTHR33154:SF33">
    <property type="entry name" value="TRANSCRIPTIONAL REPRESSOR SDPR"/>
    <property type="match status" value="1"/>
</dbReference>
<dbReference type="SMART" id="SM00418">
    <property type="entry name" value="HTH_ARSR"/>
    <property type="match status" value="1"/>
</dbReference>
<reference evidence="6 7" key="2">
    <citation type="journal article" date="2010" name="Stand. Genomic Sci.">
        <title>Complete genome sequence of Alicyclobacillus acidocaldarius type strain (104-IA).</title>
        <authorList>
            <person name="Mavromatis K."/>
            <person name="Sikorski J."/>
            <person name="Lapidus A."/>
            <person name="Glavina Del Rio T."/>
            <person name="Copeland A."/>
            <person name="Tice H."/>
            <person name="Cheng J.F."/>
            <person name="Lucas S."/>
            <person name="Chen F."/>
            <person name="Nolan M."/>
            <person name="Bruce D."/>
            <person name="Goodwin L."/>
            <person name="Pitluck S."/>
            <person name="Ivanova N."/>
            <person name="Ovchinnikova G."/>
            <person name="Pati A."/>
            <person name="Chen A."/>
            <person name="Palaniappan K."/>
            <person name="Land M."/>
            <person name="Hauser L."/>
            <person name="Chang Y.J."/>
            <person name="Jeffries C.D."/>
            <person name="Chain P."/>
            <person name="Meincke L."/>
            <person name="Sims D."/>
            <person name="Chertkov O."/>
            <person name="Han C."/>
            <person name="Brettin T."/>
            <person name="Detter J.C."/>
            <person name="Wahrenburg C."/>
            <person name="Rohde M."/>
            <person name="Pukall R."/>
            <person name="Goker M."/>
            <person name="Bristow J."/>
            <person name="Eisen J.A."/>
            <person name="Markowitz V."/>
            <person name="Hugenholtz P."/>
            <person name="Klenk H.P."/>
            <person name="Kyrpides N.C."/>
        </authorList>
    </citation>
    <scope>NUCLEOTIDE SEQUENCE [LARGE SCALE GENOMIC DNA]</scope>
    <source>
        <strain evidence="7">ATCC 27009 / DSM 446 / BCRC 14685 / JCM 5260 / KCTC 1825 / NBRC 15652 / NCIMB 11725 / NRRL B-14509 / 104-IA</strain>
    </source>
</reference>
<accession>C8WT28</accession>
<reference evidence="7" key="1">
    <citation type="submission" date="2009-09" db="EMBL/GenBank/DDBJ databases">
        <title>The complete chromosome of Alicyclobacillus acidocaldarius subsp. acidocaldarius DSM 446.</title>
        <authorList>
            <consortium name="US DOE Joint Genome Institute (JGI-PGF)"/>
            <person name="Lucas S."/>
            <person name="Copeland A."/>
            <person name="Lapidus A."/>
            <person name="Glavina del Rio T."/>
            <person name="Dalin E."/>
            <person name="Tice H."/>
            <person name="Bruce D."/>
            <person name="Goodwin L."/>
            <person name="Pitluck S."/>
            <person name="Kyrpides N."/>
            <person name="Mavromatis K."/>
            <person name="Ivanova N."/>
            <person name="Ovchinnikova G."/>
            <person name="Chertkov O."/>
            <person name="Sims D."/>
            <person name="Brettin T."/>
            <person name="Detter J.C."/>
            <person name="Han C."/>
            <person name="Larimer F."/>
            <person name="Land M."/>
            <person name="Hauser L."/>
            <person name="Markowitz V."/>
            <person name="Cheng J.-F."/>
            <person name="Hugenholtz P."/>
            <person name="Woyke T."/>
            <person name="Wu D."/>
            <person name="Pukall R."/>
            <person name="Klenk H.-P."/>
            <person name="Eisen J.A."/>
        </authorList>
    </citation>
    <scope>NUCLEOTIDE SEQUENCE [LARGE SCALE GENOMIC DNA]</scope>
    <source>
        <strain evidence="7">ATCC 27009 / DSM 446 / BCRC 14685 / JCM 5260 / KCTC 1825 / NBRC 15652 / NCIMB 11725 / NRRL B-14509 / 104-IA</strain>
    </source>
</reference>
<keyword evidence="4" id="KW-0804">Transcription</keyword>
<keyword evidence="7" id="KW-1185">Reference proteome</keyword>
<dbReference type="GO" id="GO:0003677">
    <property type="term" value="F:DNA binding"/>
    <property type="evidence" value="ECO:0007669"/>
    <property type="project" value="UniProtKB-KW"/>
</dbReference>
<dbReference type="Gene3D" id="1.10.10.10">
    <property type="entry name" value="Winged helix-like DNA-binding domain superfamily/Winged helix DNA-binding domain"/>
    <property type="match status" value="1"/>
</dbReference>
<evidence type="ECO:0000256" key="3">
    <source>
        <dbReference type="ARBA" id="ARBA00023125"/>
    </source>
</evidence>
<comment type="similarity">
    <text evidence="1">Belongs to the AHA1 family.</text>
</comment>
<evidence type="ECO:0000313" key="6">
    <source>
        <dbReference type="EMBL" id="ACV59543.1"/>
    </source>
</evidence>
<evidence type="ECO:0000256" key="4">
    <source>
        <dbReference type="ARBA" id="ARBA00023163"/>
    </source>
</evidence>
<dbReference type="SUPFAM" id="SSF46785">
    <property type="entry name" value="Winged helix' DNA-binding domain"/>
    <property type="match status" value="1"/>
</dbReference>
<dbReference type="HOGENOM" id="CLU_094111_0_0_9"/>
<dbReference type="InterPro" id="IPR023393">
    <property type="entry name" value="START-like_dom_sf"/>
</dbReference>
<dbReference type="Gene3D" id="3.30.530.20">
    <property type="match status" value="1"/>
</dbReference>
<protein>
    <submittedName>
        <fullName evidence="6">Activator of Hsp90 ATPase 1 family protein</fullName>
    </submittedName>
</protein>
<organism evidence="6 7">
    <name type="scientific">Alicyclobacillus acidocaldarius subsp. acidocaldarius (strain ATCC 27009 / DSM 446 / BCRC 14685 / JCM 5260 / KCTC 1825 / NBRC 15652 / NCIMB 11725 / NRRL B-14509 / 104-IA)</name>
    <name type="common">Bacillus acidocaldarius</name>
    <dbReference type="NCBI Taxonomy" id="521098"/>
    <lineage>
        <taxon>Bacteria</taxon>
        <taxon>Bacillati</taxon>
        <taxon>Bacillota</taxon>
        <taxon>Bacilli</taxon>
        <taxon>Bacillales</taxon>
        <taxon>Alicyclobacillaceae</taxon>
        <taxon>Alicyclobacillus</taxon>
    </lineage>
</organism>